<evidence type="ECO:0000313" key="2">
    <source>
        <dbReference type="Proteomes" id="UP000324800"/>
    </source>
</evidence>
<dbReference type="Proteomes" id="UP000324800">
    <property type="component" value="Unassembled WGS sequence"/>
</dbReference>
<reference evidence="1 2" key="1">
    <citation type="submission" date="2019-03" db="EMBL/GenBank/DDBJ databases">
        <title>Single cell metagenomics reveals metabolic interactions within the superorganism composed of flagellate Streblomastix strix and complex community of Bacteroidetes bacteria on its surface.</title>
        <authorList>
            <person name="Treitli S.C."/>
            <person name="Kolisko M."/>
            <person name="Husnik F."/>
            <person name="Keeling P."/>
            <person name="Hampl V."/>
        </authorList>
    </citation>
    <scope>NUCLEOTIDE SEQUENCE [LARGE SCALE GENOMIC DNA]</scope>
    <source>
        <strain evidence="1">ST1C</strain>
    </source>
</reference>
<evidence type="ECO:0000313" key="1">
    <source>
        <dbReference type="EMBL" id="KAA6374337.1"/>
    </source>
</evidence>
<dbReference type="EMBL" id="SNRW01012056">
    <property type="protein sequence ID" value="KAA6374337.1"/>
    <property type="molecule type" value="Genomic_DNA"/>
</dbReference>
<organism evidence="1 2">
    <name type="scientific">Streblomastix strix</name>
    <dbReference type="NCBI Taxonomy" id="222440"/>
    <lineage>
        <taxon>Eukaryota</taxon>
        <taxon>Metamonada</taxon>
        <taxon>Preaxostyla</taxon>
        <taxon>Oxymonadida</taxon>
        <taxon>Streblomastigidae</taxon>
        <taxon>Streblomastix</taxon>
    </lineage>
</organism>
<comment type="caution">
    <text evidence="1">The sequence shown here is derived from an EMBL/GenBank/DDBJ whole genome shotgun (WGS) entry which is preliminary data.</text>
</comment>
<gene>
    <name evidence="1" type="ORF">EZS28_030136</name>
</gene>
<protein>
    <submittedName>
        <fullName evidence="1">Uncharacterized protein</fullName>
    </submittedName>
</protein>
<dbReference type="OrthoDB" id="6771932at2759"/>
<dbReference type="InterPro" id="IPR052055">
    <property type="entry name" value="Hepadnavirus_pol/RT"/>
</dbReference>
<sequence length="179" mass="20622">MNKIQIHPIYIPGLQNQIADSLSRLEQAGDYQLNDKAQQFLHLNFQEFPKIDAFSTSRNHILPQFFTTTFNQQAIATDAFQQSWRNQSILIHPPIIMLQKVVRKISMEKPRGVVIAPDWVGQPWYSDLEILSSKKISLGPCVNNLKPGRRMKRRKTKLPPGDLVAWEIKTQMENNSSQV</sequence>
<accession>A0A5J4UVI2</accession>
<name>A0A5J4UVI2_9EUKA</name>
<dbReference type="AlphaFoldDB" id="A0A5J4UVI2"/>
<proteinExistence type="predicted"/>
<dbReference type="PANTHER" id="PTHR33050:SF7">
    <property type="entry name" value="RIBONUCLEASE H"/>
    <property type="match status" value="1"/>
</dbReference>
<dbReference type="PANTHER" id="PTHR33050">
    <property type="entry name" value="REVERSE TRANSCRIPTASE DOMAIN-CONTAINING PROTEIN"/>
    <property type="match status" value="1"/>
</dbReference>